<organism evidence="14 15">
    <name type="scientific">Siculibacillus lacustris</name>
    <dbReference type="NCBI Taxonomy" id="1549641"/>
    <lineage>
        <taxon>Bacteria</taxon>
        <taxon>Pseudomonadati</taxon>
        <taxon>Pseudomonadota</taxon>
        <taxon>Alphaproteobacteria</taxon>
        <taxon>Hyphomicrobiales</taxon>
        <taxon>Ancalomicrobiaceae</taxon>
        <taxon>Siculibacillus</taxon>
    </lineage>
</organism>
<dbReference type="InterPro" id="IPR008915">
    <property type="entry name" value="Peptidase_M50"/>
</dbReference>
<evidence type="ECO:0000256" key="1">
    <source>
        <dbReference type="ARBA" id="ARBA00001947"/>
    </source>
</evidence>
<dbReference type="EMBL" id="SJFN01000011">
    <property type="protein sequence ID" value="TBW38485.1"/>
    <property type="molecule type" value="Genomic_DNA"/>
</dbReference>
<keyword evidence="15" id="KW-1185">Reference proteome</keyword>
<dbReference type="CDD" id="cd23081">
    <property type="entry name" value="cpPDZ_EcRseP-like"/>
    <property type="match status" value="1"/>
</dbReference>
<dbReference type="GO" id="GO:0006508">
    <property type="term" value="P:proteolysis"/>
    <property type="evidence" value="ECO:0007669"/>
    <property type="project" value="UniProtKB-KW"/>
</dbReference>
<feature type="domain" description="PDZ" evidence="13">
    <location>
        <begin position="149"/>
        <end position="196"/>
    </location>
</feature>
<keyword evidence="7" id="KW-0862">Zinc</keyword>
<evidence type="ECO:0000256" key="6">
    <source>
        <dbReference type="ARBA" id="ARBA00022801"/>
    </source>
</evidence>
<dbReference type="PANTHER" id="PTHR42837">
    <property type="entry name" value="REGULATOR OF SIGMA-E PROTEASE RSEP"/>
    <property type="match status" value="1"/>
</dbReference>
<name>A0A4Q9VU12_9HYPH</name>
<evidence type="ECO:0000256" key="4">
    <source>
        <dbReference type="ARBA" id="ARBA00022670"/>
    </source>
</evidence>
<dbReference type="SUPFAM" id="SSF50156">
    <property type="entry name" value="PDZ domain-like"/>
    <property type="match status" value="1"/>
</dbReference>
<evidence type="ECO:0000256" key="3">
    <source>
        <dbReference type="ARBA" id="ARBA00007931"/>
    </source>
</evidence>
<dbReference type="Pfam" id="PF02163">
    <property type="entry name" value="Peptidase_M50"/>
    <property type="match status" value="1"/>
</dbReference>
<evidence type="ECO:0000256" key="10">
    <source>
        <dbReference type="ARBA" id="ARBA00023136"/>
    </source>
</evidence>
<comment type="cofactor">
    <cofactor evidence="1">
        <name>Zn(2+)</name>
        <dbReference type="ChEBI" id="CHEBI:29105"/>
    </cofactor>
</comment>
<dbReference type="AlphaFoldDB" id="A0A4Q9VU12"/>
<evidence type="ECO:0000256" key="5">
    <source>
        <dbReference type="ARBA" id="ARBA00022692"/>
    </source>
</evidence>
<dbReference type="CDD" id="cd06163">
    <property type="entry name" value="S2P-M50_PDZ_RseP-like"/>
    <property type="match status" value="1"/>
</dbReference>
<dbReference type="Gene3D" id="2.30.42.10">
    <property type="match status" value="1"/>
</dbReference>
<dbReference type="Proteomes" id="UP000292781">
    <property type="component" value="Unassembled WGS sequence"/>
</dbReference>
<keyword evidence="8 11" id="KW-1133">Transmembrane helix</keyword>
<keyword evidence="9 14" id="KW-0482">Metalloprotease</keyword>
<feature type="transmembrane region" description="Helical" evidence="11">
    <location>
        <begin position="350"/>
        <end position="368"/>
    </location>
</feature>
<gene>
    <name evidence="14" type="ORF">EYW49_09460</name>
</gene>
<evidence type="ECO:0000256" key="7">
    <source>
        <dbReference type="ARBA" id="ARBA00022833"/>
    </source>
</evidence>
<evidence type="ECO:0000256" key="9">
    <source>
        <dbReference type="ARBA" id="ARBA00023049"/>
    </source>
</evidence>
<protein>
    <submittedName>
        <fullName evidence="14">RIP metalloprotease</fullName>
    </submittedName>
</protein>
<keyword evidence="10 11" id="KW-0472">Membrane</keyword>
<evidence type="ECO:0000256" key="11">
    <source>
        <dbReference type="SAM" id="Phobius"/>
    </source>
</evidence>
<comment type="subcellular location">
    <subcellularLocation>
        <location evidence="2">Membrane</location>
        <topology evidence="2">Multi-pass membrane protein</topology>
    </subcellularLocation>
</comment>
<keyword evidence="4 14" id="KW-0645">Protease</keyword>
<dbReference type="PANTHER" id="PTHR42837:SF2">
    <property type="entry name" value="MEMBRANE METALLOPROTEASE ARASP2, CHLOROPLASTIC-RELATED"/>
    <property type="match status" value="1"/>
</dbReference>
<dbReference type="InterPro" id="IPR004387">
    <property type="entry name" value="Pept_M50_Zn"/>
</dbReference>
<feature type="transmembrane region" description="Helical" evidence="11">
    <location>
        <begin position="7"/>
        <end position="28"/>
    </location>
</feature>
<feature type="transmembrane region" description="Helical" evidence="11">
    <location>
        <begin position="115"/>
        <end position="138"/>
    </location>
</feature>
<dbReference type="OrthoDB" id="9782003at2"/>
<dbReference type="GO" id="GO:0004222">
    <property type="term" value="F:metalloendopeptidase activity"/>
    <property type="evidence" value="ECO:0007669"/>
    <property type="project" value="InterPro"/>
</dbReference>
<accession>A0A4Q9VU12</accession>
<evidence type="ECO:0000259" key="13">
    <source>
        <dbReference type="Pfam" id="PF17820"/>
    </source>
</evidence>
<evidence type="ECO:0000313" key="15">
    <source>
        <dbReference type="Proteomes" id="UP000292781"/>
    </source>
</evidence>
<dbReference type="InterPro" id="IPR036034">
    <property type="entry name" value="PDZ_sf"/>
</dbReference>
<reference evidence="14 15" key="1">
    <citation type="submission" date="2019-02" db="EMBL/GenBank/DDBJ databases">
        <title>Siculibacillus lacustris gen. nov., sp. nov., a new rosette-forming bacterium isolated from a freshwater crater lake (Lake St. Ana, Romania).</title>
        <authorList>
            <person name="Felfoldi T."/>
            <person name="Marton Z."/>
            <person name="Szabo A."/>
            <person name="Mentes A."/>
            <person name="Boka K."/>
            <person name="Marialigeti K."/>
            <person name="Mathe I."/>
            <person name="Koncz M."/>
            <person name="Schumann P."/>
            <person name="Toth E."/>
        </authorList>
    </citation>
    <scope>NUCLEOTIDE SEQUENCE [LARGE SCALE GENOMIC DNA]</scope>
    <source>
        <strain evidence="14 15">SA-279</strain>
    </source>
</reference>
<proteinExistence type="inferred from homology"/>
<dbReference type="Pfam" id="PF17820">
    <property type="entry name" value="PDZ_6"/>
    <property type="match status" value="1"/>
</dbReference>
<dbReference type="InterPro" id="IPR041489">
    <property type="entry name" value="PDZ_6"/>
</dbReference>
<comment type="caution">
    <text evidence="14">The sequence shown here is derived from an EMBL/GenBank/DDBJ whole genome shotgun (WGS) entry which is preliminary data.</text>
</comment>
<keyword evidence="5 11" id="KW-0812">Transmembrane</keyword>
<feature type="domain" description="Peptidase M50" evidence="12">
    <location>
        <begin position="18"/>
        <end position="362"/>
    </location>
</feature>
<dbReference type="RefSeq" id="WP_131308766.1">
    <property type="nucleotide sequence ID" value="NZ_SJFN01000011.1"/>
</dbReference>
<keyword evidence="6" id="KW-0378">Hydrolase</keyword>
<dbReference type="GO" id="GO:0016020">
    <property type="term" value="C:membrane"/>
    <property type="evidence" value="ECO:0007669"/>
    <property type="project" value="UniProtKB-SubCell"/>
</dbReference>
<evidence type="ECO:0000313" key="14">
    <source>
        <dbReference type="EMBL" id="TBW38485.1"/>
    </source>
</evidence>
<feature type="transmembrane region" description="Helical" evidence="11">
    <location>
        <begin position="295"/>
        <end position="314"/>
    </location>
</feature>
<evidence type="ECO:0000259" key="12">
    <source>
        <dbReference type="Pfam" id="PF02163"/>
    </source>
</evidence>
<comment type="similarity">
    <text evidence="3">Belongs to the peptidase M50B family.</text>
</comment>
<evidence type="ECO:0000256" key="8">
    <source>
        <dbReference type="ARBA" id="ARBA00022989"/>
    </source>
</evidence>
<sequence>MEILRSTVSMFTGYAPPFLFVLTIVVFFHELGHFLMARRCGVGVKVFSIGFGPELIGWNDRKSTRWRIALIPLGGYVKFVGDESAASTPDREALSKMDAADYAVSFPAQSVGRRAAIVAAGPIANLILAVVIFSGLFVTAGRMDILPRVGAVTVGSAAEAAGIRAGDVVVAIEGHEIESFLDIMRLVSGRAGLPTAVGIDRDGKRLDVSVTPRQIEEKSRFGVQRRGLLGIQASNDPADRRLKTFGPIEGLTAGVAETWFVIERTGSYVAGIFSGRESADQLGGPLRVAQISGEVAGVGFLALINLAGLLSVSIGLLNLMPIPMLDGGHLAFYLAEAVRGRPLSERAQDIGFRIGLALVLALVIVSTWNDLTHLASL</sequence>
<evidence type="ECO:0000256" key="2">
    <source>
        <dbReference type="ARBA" id="ARBA00004141"/>
    </source>
</evidence>